<keyword evidence="1 6" id="KW-0808">Transferase</keyword>
<dbReference type="RefSeq" id="WP_072912084.1">
    <property type="nucleotide sequence ID" value="NZ_FQYQ01000002.1"/>
</dbReference>
<name>A0A1M6BE43_PSEXY</name>
<evidence type="ECO:0000256" key="3">
    <source>
        <dbReference type="ARBA" id="ARBA00022857"/>
    </source>
</evidence>
<dbReference type="InterPro" id="IPR016064">
    <property type="entry name" value="NAD/diacylglycerol_kinase_sf"/>
</dbReference>
<proteinExistence type="inferred from homology"/>
<protein>
    <recommendedName>
        <fullName evidence="6">NAD kinase</fullName>
        <ecNumber evidence="6">2.7.1.23</ecNumber>
    </recommendedName>
    <alternativeName>
        <fullName evidence="6">ATP-dependent NAD kinase</fullName>
    </alternativeName>
</protein>
<dbReference type="Gene3D" id="3.40.50.10330">
    <property type="entry name" value="Probable inorganic polyphosphate/atp-NAD kinase, domain 1"/>
    <property type="match status" value="1"/>
</dbReference>
<keyword evidence="4 6" id="KW-0520">NAD</keyword>
<comment type="similarity">
    <text evidence="6">Belongs to the NAD kinase family.</text>
</comment>
<dbReference type="GO" id="GO:0005737">
    <property type="term" value="C:cytoplasm"/>
    <property type="evidence" value="ECO:0007669"/>
    <property type="project" value="UniProtKB-SubCell"/>
</dbReference>
<dbReference type="GO" id="GO:0051287">
    <property type="term" value="F:NAD binding"/>
    <property type="evidence" value="ECO:0007669"/>
    <property type="project" value="UniProtKB-ARBA"/>
</dbReference>
<gene>
    <name evidence="6" type="primary">nadK</name>
    <name evidence="7" type="ORF">SAMN02745725_00432</name>
</gene>
<evidence type="ECO:0000256" key="4">
    <source>
        <dbReference type="ARBA" id="ARBA00023027"/>
    </source>
</evidence>
<dbReference type="HAMAP" id="MF_00361">
    <property type="entry name" value="NAD_kinase"/>
    <property type="match status" value="1"/>
</dbReference>
<keyword evidence="6" id="KW-0963">Cytoplasm</keyword>
<organism evidence="7 8">
    <name type="scientific">Pseudobutyrivibrio xylanivorans DSM 14809</name>
    <dbReference type="NCBI Taxonomy" id="1123012"/>
    <lineage>
        <taxon>Bacteria</taxon>
        <taxon>Bacillati</taxon>
        <taxon>Bacillota</taxon>
        <taxon>Clostridia</taxon>
        <taxon>Lachnospirales</taxon>
        <taxon>Lachnospiraceae</taxon>
        <taxon>Pseudobutyrivibrio</taxon>
    </lineage>
</organism>
<dbReference type="SUPFAM" id="SSF111331">
    <property type="entry name" value="NAD kinase/diacylglycerol kinase-like"/>
    <property type="match status" value="1"/>
</dbReference>
<feature type="binding site" evidence="6">
    <location>
        <position position="166"/>
    </location>
    <ligand>
        <name>NAD(+)</name>
        <dbReference type="ChEBI" id="CHEBI:57540"/>
    </ligand>
</feature>
<dbReference type="InterPro" id="IPR017438">
    <property type="entry name" value="ATP-NAD_kinase_N"/>
</dbReference>
<dbReference type="AlphaFoldDB" id="A0A1M6BE43"/>
<dbReference type="Pfam" id="PF20143">
    <property type="entry name" value="NAD_kinase_C"/>
    <property type="match status" value="1"/>
</dbReference>
<dbReference type="EC" id="2.7.1.23" evidence="6"/>
<dbReference type="GO" id="GO:0006741">
    <property type="term" value="P:NADP+ biosynthetic process"/>
    <property type="evidence" value="ECO:0007669"/>
    <property type="project" value="UniProtKB-UniRule"/>
</dbReference>
<dbReference type="InterPro" id="IPR002504">
    <property type="entry name" value="NADK"/>
</dbReference>
<comment type="subcellular location">
    <subcellularLocation>
        <location evidence="6">Cytoplasm</location>
    </subcellularLocation>
</comment>
<dbReference type="STRING" id="185007.SAMN02910350_00798"/>
<comment type="catalytic activity">
    <reaction evidence="5 6">
        <text>NAD(+) + ATP = ADP + NADP(+) + H(+)</text>
        <dbReference type="Rhea" id="RHEA:18629"/>
        <dbReference type="ChEBI" id="CHEBI:15378"/>
        <dbReference type="ChEBI" id="CHEBI:30616"/>
        <dbReference type="ChEBI" id="CHEBI:57540"/>
        <dbReference type="ChEBI" id="CHEBI:58349"/>
        <dbReference type="ChEBI" id="CHEBI:456216"/>
        <dbReference type="EC" id="2.7.1.23"/>
    </reaction>
</comment>
<dbReference type="PANTHER" id="PTHR20275:SF0">
    <property type="entry name" value="NAD KINASE"/>
    <property type="match status" value="1"/>
</dbReference>
<feature type="binding site" evidence="6">
    <location>
        <begin position="135"/>
        <end position="136"/>
    </location>
    <ligand>
        <name>NAD(+)</name>
        <dbReference type="ChEBI" id="CHEBI:57540"/>
    </ligand>
</feature>
<dbReference type="GO" id="GO:0005524">
    <property type="term" value="F:ATP binding"/>
    <property type="evidence" value="ECO:0007669"/>
    <property type="project" value="UniProtKB-KW"/>
</dbReference>
<dbReference type="EMBL" id="FQYQ01000002">
    <property type="protein sequence ID" value="SHI46985.1"/>
    <property type="molecule type" value="Genomic_DNA"/>
</dbReference>
<sequence>MKNFLIVARSFSDIHEKYVNVIRDYIKAHGGMCILDLDTCSDSSDEPISVADDVQCIITVGGDGTVVRVAQNITNRNVPIVGLNCGHLGYLCDMTVDNIEHCLDQLLNDNYKLDTRMMLEGDCSNDSGNHFRALNDIVVAPVAAGLYVLNLTVKVNGIQLYNHNCDGLIVATPTGSTAYNLSANGPIVSPHADCLILTPINPHTLNSRSIILASSDEVEVTIEARHDEDDPQANIVYDGTLRQTLKKGEKLRIYQSDTTSHMVMLENVNFLERIRARMQEI</sequence>
<dbReference type="PANTHER" id="PTHR20275">
    <property type="entry name" value="NAD KINASE"/>
    <property type="match status" value="1"/>
</dbReference>
<keyword evidence="8" id="KW-1185">Reference proteome</keyword>
<comment type="function">
    <text evidence="6">Involved in the regulation of the intracellular balance of NAD and NADP, and is a key enzyme in the biosynthesis of NADP. Catalyzes specifically the phosphorylation on 2'-hydroxyl of the adenosine moiety of NAD to yield NADP.</text>
</comment>
<dbReference type="Proteomes" id="UP000184185">
    <property type="component" value="Unassembled WGS sequence"/>
</dbReference>
<evidence type="ECO:0000256" key="6">
    <source>
        <dbReference type="HAMAP-Rule" id="MF_00361"/>
    </source>
</evidence>
<feature type="binding site" evidence="6">
    <location>
        <position position="68"/>
    </location>
    <ligand>
        <name>NAD(+)</name>
        <dbReference type="ChEBI" id="CHEBI:57540"/>
    </ligand>
</feature>
<evidence type="ECO:0000256" key="5">
    <source>
        <dbReference type="ARBA" id="ARBA00047925"/>
    </source>
</evidence>
<dbReference type="Gene3D" id="2.60.200.30">
    <property type="entry name" value="Probable inorganic polyphosphate/atp-NAD kinase, domain 2"/>
    <property type="match status" value="1"/>
</dbReference>
<dbReference type="GO" id="GO:0046872">
    <property type="term" value="F:metal ion binding"/>
    <property type="evidence" value="ECO:0007669"/>
    <property type="project" value="UniProtKB-UniRule"/>
</dbReference>
<feature type="binding site" evidence="6">
    <location>
        <begin position="63"/>
        <end position="64"/>
    </location>
    <ligand>
        <name>NAD(+)</name>
        <dbReference type="ChEBI" id="CHEBI:57540"/>
    </ligand>
</feature>
<dbReference type="GO" id="GO:0003951">
    <property type="term" value="F:NAD+ kinase activity"/>
    <property type="evidence" value="ECO:0007669"/>
    <property type="project" value="UniProtKB-UniRule"/>
</dbReference>
<feature type="active site" description="Proton acceptor" evidence="6">
    <location>
        <position position="63"/>
    </location>
</feature>
<keyword evidence="6" id="KW-0547">Nucleotide-binding</keyword>
<dbReference type="Pfam" id="PF01513">
    <property type="entry name" value="NAD_kinase"/>
    <property type="match status" value="1"/>
</dbReference>
<keyword evidence="3 6" id="KW-0521">NADP</keyword>
<evidence type="ECO:0000256" key="1">
    <source>
        <dbReference type="ARBA" id="ARBA00022679"/>
    </source>
</evidence>
<accession>A0A1M6BE43</accession>
<comment type="cofactor">
    <cofactor evidence="6">
        <name>a divalent metal cation</name>
        <dbReference type="ChEBI" id="CHEBI:60240"/>
    </cofactor>
</comment>
<comment type="caution">
    <text evidence="6">Lacks conserved residue(s) required for the propagation of feature annotation.</text>
</comment>
<keyword evidence="6" id="KW-0067">ATP-binding</keyword>
<evidence type="ECO:0000256" key="2">
    <source>
        <dbReference type="ARBA" id="ARBA00022777"/>
    </source>
</evidence>
<feature type="binding site" evidence="6">
    <location>
        <begin position="177"/>
        <end position="182"/>
    </location>
    <ligand>
        <name>NAD(+)</name>
        <dbReference type="ChEBI" id="CHEBI:57540"/>
    </ligand>
</feature>
<evidence type="ECO:0000313" key="7">
    <source>
        <dbReference type="EMBL" id="SHI46985.1"/>
    </source>
</evidence>
<dbReference type="OrthoDB" id="9774737at2"/>
<dbReference type="GO" id="GO:0019674">
    <property type="term" value="P:NAD+ metabolic process"/>
    <property type="evidence" value="ECO:0007669"/>
    <property type="project" value="InterPro"/>
</dbReference>
<keyword evidence="2 6" id="KW-0418">Kinase</keyword>
<dbReference type="InterPro" id="IPR017437">
    <property type="entry name" value="ATP-NAD_kinase_PpnK-typ_C"/>
</dbReference>
<reference evidence="7 8" key="1">
    <citation type="submission" date="2016-11" db="EMBL/GenBank/DDBJ databases">
        <authorList>
            <person name="Jaros S."/>
            <person name="Januszkiewicz K."/>
            <person name="Wedrychowicz H."/>
        </authorList>
    </citation>
    <scope>NUCLEOTIDE SEQUENCE [LARGE SCALE GENOMIC DNA]</scope>
    <source>
        <strain evidence="7 8">DSM 14809</strain>
    </source>
</reference>
<evidence type="ECO:0000313" key="8">
    <source>
        <dbReference type="Proteomes" id="UP000184185"/>
    </source>
</evidence>